<protein>
    <submittedName>
        <fullName evidence="1">Uncharacterized protein</fullName>
    </submittedName>
</protein>
<evidence type="ECO:0000313" key="2">
    <source>
        <dbReference type="Proteomes" id="UP001597045"/>
    </source>
</evidence>
<sequence length="62" mass="6625">GRAFRGEMTILGGEYLVAVVVGPPAECLDRSQQASAEVGEAVSQQYFHTAPWVAWTNAEVSS</sequence>
<dbReference type="EMBL" id="JBHTIS010003564">
    <property type="protein sequence ID" value="MFD1051403.1"/>
    <property type="molecule type" value="Genomic_DNA"/>
</dbReference>
<reference evidence="2" key="1">
    <citation type="journal article" date="2019" name="Int. J. Syst. Evol. Microbiol.">
        <title>The Global Catalogue of Microorganisms (GCM) 10K type strain sequencing project: providing services to taxonomists for standard genome sequencing and annotation.</title>
        <authorList>
            <consortium name="The Broad Institute Genomics Platform"/>
            <consortium name="The Broad Institute Genome Sequencing Center for Infectious Disease"/>
            <person name="Wu L."/>
            <person name="Ma J."/>
        </authorList>
    </citation>
    <scope>NUCLEOTIDE SEQUENCE [LARGE SCALE GENOMIC DNA]</scope>
    <source>
        <strain evidence="2">JCM 31486</strain>
    </source>
</reference>
<comment type="caution">
    <text evidence="1">The sequence shown here is derived from an EMBL/GenBank/DDBJ whole genome shotgun (WGS) entry which is preliminary data.</text>
</comment>
<organism evidence="1 2">
    <name type="scientific">Kibdelosporangium lantanae</name>
    <dbReference type="NCBI Taxonomy" id="1497396"/>
    <lineage>
        <taxon>Bacteria</taxon>
        <taxon>Bacillati</taxon>
        <taxon>Actinomycetota</taxon>
        <taxon>Actinomycetes</taxon>
        <taxon>Pseudonocardiales</taxon>
        <taxon>Pseudonocardiaceae</taxon>
        <taxon>Kibdelosporangium</taxon>
    </lineage>
</organism>
<keyword evidence="2" id="KW-1185">Reference proteome</keyword>
<accession>A0ABW3MMN2</accession>
<feature type="non-terminal residue" evidence="1">
    <location>
        <position position="1"/>
    </location>
</feature>
<name>A0ABW3MMN2_9PSEU</name>
<proteinExistence type="predicted"/>
<evidence type="ECO:0000313" key="1">
    <source>
        <dbReference type="EMBL" id="MFD1051403.1"/>
    </source>
</evidence>
<dbReference type="Proteomes" id="UP001597045">
    <property type="component" value="Unassembled WGS sequence"/>
</dbReference>
<gene>
    <name evidence="1" type="ORF">ACFQ1S_40610</name>
</gene>